<dbReference type="Proteomes" id="UP000091979">
    <property type="component" value="Unassembled WGS sequence"/>
</dbReference>
<sequence>MRYKFIRKGEAETYSPAGGEQLAFLATGEDTEGKVSIFDSILSAGNGAPYHYHEIDDEIFYVISGKVEFVVNGEKLVAHARDMVIAGTLVPRSFKALVQSHILVINAPGGPSENFLRDVLTLKTISEADKKRFAEKYKIHIL</sequence>
<dbReference type="RefSeq" id="WP_066853772.1">
    <property type="nucleotide sequence ID" value="NZ_JXMS01000009.1"/>
</dbReference>
<dbReference type="InterPro" id="IPR053146">
    <property type="entry name" value="QDO-like"/>
</dbReference>
<dbReference type="OrthoDB" id="9794183at2"/>
<dbReference type="PATRIC" id="fig|1560234.3.peg.3265"/>
<comment type="caution">
    <text evidence="2">The sequence shown here is derived from an EMBL/GenBank/DDBJ whole genome shotgun (WGS) entry which is preliminary data.</text>
</comment>
<dbReference type="SUPFAM" id="SSF51182">
    <property type="entry name" value="RmlC-like cupins"/>
    <property type="match status" value="1"/>
</dbReference>
<evidence type="ECO:0000313" key="3">
    <source>
        <dbReference type="Proteomes" id="UP000091979"/>
    </source>
</evidence>
<accession>A0A1B7XEK1</accession>
<proteinExistence type="predicted"/>
<keyword evidence="3" id="KW-1185">Reference proteome</keyword>
<dbReference type="InterPro" id="IPR013096">
    <property type="entry name" value="Cupin_2"/>
</dbReference>
<protein>
    <submittedName>
        <fullName evidence="2">Cupin</fullName>
    </submittedName>
</protein>
<evidence type="ECO:0000259" key="1">
    <source>
        <dbReference type="Pfam" id="PF07883"/>
    </source>
</evidence>
<dbReference type="AlphaFoldDB" id="A0A1B7XEK1"/>
<organism evidence="2 3">
    <name type="scientific">Halodesulfovibrio spirochaetisodalis</name>
    <dbReference type="NCBI Taxonomy" id="1560234"/>
    <lineage>
        <taxon>Bacteria</taxon>
        <taxon>Pseudomonadati</taxon>
        <taxon>Thermodesulfobacteriota</taxon>
        <taxon>Desulfovibrionia</taxon>
        <taxon>Desulfovibrionales</taxon>
        <taxon>Desulfovibrionaceae</taxon>
        <taxon>Halodesulfovibrio</taxon>
    </lineage>
</organism>
<dbReference type="EMBL" id="JXMS01000009">
    <property type="protein sequence ID" value="OBQ52620.1"/>
    <property type="molecule type" value="Genomic_DNA"/>
</dbReference>
<reference evidence="2 3" key="1">
    <citation type="submission" date="2015-01" db="EMBL/GenBank/DDBJ databases">
        <title>Desulfovibrio sp. JC271 draft genome sequence.</title>
        <authorList>
            <person name="Shivani Y."/>
            <person name="Subhash Y."/>
            <person name="Sasikala C."/>
            <person name="Ramana C.V."/>
        </authorList>
    </citation>
    <scope>NUCLEOTIDE SEQUENCE [LARGE SCALE GENOMIC DNA]</scope>
    <source>
        <strain evidence="2 3">JC271</strain>
    </source>
</reference>
<dbReference type="Gene3D" id="2.60.120.10">
    <property type="entry name" value="Jelly Rolls"/>
    <property type="match status" value="1"/>
</dbReference>
<dbReference type="STRING" id="1560234.SP90_06450"/>
<gene>
    <name evidence="2" type="ORF">SP90_06450</name>
</gene>
<dbReference type="PANTHER" id="PTHR36440">
    <property type="entry name" value="PUTATIVE (AFU_ORTHOLOGUE AFUA_8G07350)-RELATED"/>
    <property type="match status" value="1"/>
</dbReference>
<name>A0A1B7XEK1_9BACT</name>
<dbReference type="PANTHER" id="PTHR36440:SF1">
    <property type="entry name" value="PUTATIVE (AFU_ORTHOLOGUE AFUA_8G07350)-RELATED"/>
    <property type="match status" value="1"/>
</dbReference>
<evidence type="ECO:0000313" key="2">
    <source>
        <dbReference type="EMBL" id="OBQ52620.1"/>
    </source>
</evidence>
<dbReference type="Pfam" id="PF07883">
    <property type="entry name" value="Cupin_2"/>
    <property type="match status" value="1"/>
</dbReference>
<dbReference type="InterPro" id="IPR014710">
    <property type="entry name" value="RmlC-like_jellyroll"/>
</dbReference>
<dbReference type="InterPro" id="IPR011051">
    <property type="entry name" value="RmlC_Cupin_sf"/>
</dbReference>
<feature type="domain" description="Cupin type-2" evidence="1">
    <location>
        <begin position="43"/>
        <end position="95"/>
    </location>
</feature>